<keyword evidence="5 8" id="KW-1133">Transmembrane helix</keyword>
<evidence type="ECO:0000313" key="10">
    <source>
        <dbReference type="EMBL" id="MBP3192357.1"/>
    </source>
</evidence>
<feature type="transmembrane region" description="Helical" evidence="8">
    <location>
        <begin position="303"/>
        <end position="323"/>
    </location>
</feature>
<sequence length="853" mass="93782">MSFLDFLDLPFSDPVLIFALVMVIILTVPIVADKLRVPAIVGLIFAGALVGQGALGLLERDDTIILLGTVGLLYLMFIAGISIDLEKFSKFRERSLSFGIISFGLPLAGSMLLAPALLDYSTKSALLLGAIVGSHTLLAYPIANRLGIGKNTAVTMSLGATIVTDALSLTILAIVAATMHGELDASFWLTFLGFVTLYLVVVVFTLPRLGRWFFRNVRDQTNIEYVFLLTVLFVTAYFAQLVGLAAIIGAFLAGLTMNRLVPENSTLMSRVQFVGNALFIPFFLISVGMLVDFRVLVSIEVWLIALLFFLLVMIGKYAAAKAVQLYFRFSSEEGWIMMGLTSPQAAATLAVTLIGFDLGLFDEMAVNAVVLLIMSSCFVGPYLVDLYGRRLVLQEEKASFSVSDAPERILVPLSNPDTSEALMDIAIMIRGNKSTEPIFPLTVARETRSVEADVASGEKLLSHAVVHAAAADVPVIPVTRVDYNIASGIVRATKELRISDIVIGWNGVITARQRIFGSVLDQLMDQSDETILVSKIEQPINTCERTILVLPPMAQYEPGFGNSFQTVKKLINQLGTKVVVLSMESNQSILKPFIENQEPELKAEYKLVSNWNNVYNDISNIYDADSDLVILFSSRRGTIAWQPSFERLPGQIIRKVTPQNLIIVYPAEVEDHSNPTAILRLDESPLTPDMTSNQIYIATDADSNHASAIENLVKGLFPDRSDVASQIAHQLKSIDPDNLPGDLPGMMLQHLSTHFVDRPRLLLAINEKGFHVKKYGEPVKVMFILLSPTHMSMQRNLLILNRLARIVGDKKTRNLLAKAKNIDDIRKTLSARLTILPPNGENITEEEEGKNGE</sequence>
<protein>
    <submittedName>
        <fullName evidence="10">Cation:proton antiporter</fullName>
    </submittedName>
</protein>
<dbReference type="Gene3D" id="3.40.50.620">
    <property type="entry name" value="HUPs"/>
    <property type="match status" value="1"/>
</dbReference>
<feature type="transmembrane region" description="Helical" evidence="8">
    <location>
        <begin position="39"/>
        <end position="58"/>
    </location>
</feature>
<evidence type="ECO:0000256" key="1">
    <source>
        <dbReference type="ARBA" id="ARBA00004141"/>
    </source>
</evidence>
<dbReference type="AlphaFoldDB" id="A0A8J7RSW9"/>
<dbReference type="Proteomes" id="UP000673975">
    <property type="component" value="Unassembled WGS sequence"/>
</dbReference>
<keyword evidence="11" id="KW-1185">Reference proteome</keyword>
<comment type="caution">
    <text evidence="10">The sequence shown here is derived from an EMBL/GenBank/DDBJ whole genome shotgun (WGS) entry which is preliminary data.</text>
</comment>
<evidence type="ECO:0000256" key="5">
    <source>
        <dbReference type="ARBA" id="ARBA00022989"/>
    </source>
</evidence>
<dbReference type="GO" id="GO:1902600">
    <property type="term" value="P:proton transmembrane transport"/>
    <property type="evidence" value="ECO:0007669"/>
    <property type="project" value="InterPro"/>
</dbReference>
<feature type="transmembrane region" description="Helical" evidence="8">
    <location>
        <begin position="185"/>
        <end position="206"/>
    </location>
</feature>
<reference evidence="10" key="1">
    <citation type="submission" date="2021-02" db="EMBL/GenBank/DDBJ databases">
        <title>Natronogracilivirga saccharolytica gen. nov. sp. nov. a new anaerobic, haloalkiliphilic carbohydrate-fermenting bacterium from soda lake and proposing of Cyclonatronumiaceae fam. nov. in the phylum Balneolaeota.</title>
        <authorList>
            <person name="Zhilina T.N."/>
            <person name="Sorokin D.Y."/>
            <person name="Zavarzina D.G."/>
            <person name="Toshchakov S.V."/>
            <person name="Kublanov I.V."/>
        </authorList>
    </citation>
    <scope>NUCLEOTIDE SEQUENCE</scope>
    <source>
        <strain evidence="10">Z-1702</strain>
    </source>
</reference>
<keyword evidence="3" id="KW-0050">Antiport</keyword>
<dbReference type="Gene3D" id="3.40.930.10">
    <property type="entry name" value="Mannitol-specific EII, Chain A"/>
    <property type="match status" value="1"/>
</dbReference>
<dbReference type="PANTHER" id="PTHR43562:SF4">
    <property type="entry name" value="NA(+)_H(+) ANTIPORTER NHAS5"/>
    <property type="match status" value="1"/>
</dbReference>
<evidence type="ECO:0000313" key="11">
    <source>
        <dbReference type="Proteomes" id="UP000673975"/>
    </source>
</evidence>
<dbReference type="Pfam" id="PF00999">
    <property type="entry name" value="Na_H_Exchanger"/>
    <property type="match status" value="1"/>
</dbReference>
<dbReference type="InterPro" id="IPR014729">
    <property type="entry name" value="Rossmann-like_a/b/a_fold"/>
</dbReference>
<dbReference type="EMBL" id="JAFIDN010000004">
    <property type="protein sequence ID" value="MBP3192357.1"/>
    <property type="molecule type" value="Genomic_DNA"/>
</dbReference>
<dbReference type="GO" id="GO:0016020">
    <property type="term" value="C:membrane"/>
    <property type="evidence" value="ECO:0007669"/>
    <property type="project" value="UniProtKB-SubCell"/>
</dbReference>
<dbReference type="InterPro" id="IPR006153">
    <property type="entry name" value="Cation/H_exchanger_TM"/>
</dbReference>
<evidence type="ECO:0000256" key="2">
    <source>
        <dbReference type="ARBA" id="ARBA00022448"/>
    </source>
</evidence>
<name>A0A8J7RSW9_9BACT</name>
<dbReference type="SUPFAM" id="SSF52402">
    <property type="entry name" value="Adenine nucleotide alpha hydrolases-like"/>
    <property type="match status" value="1"/>
</dbReference>
<dbReference type="Pfam" id="PF00582">
    <property type="entry name" value="Usp"/>
    <property type="match status" value="1"/>
</dbReference>
<dbReference type="Pfam" id="PF00359">
    <property type="entry name" value="PTS_EIIA_2"/>
    <property type="match status" value="1"/>
</dbReference>
<evidence type="ECO:0000259" key="9">
    <source>
        <dbReference type="PROSITE" id="PS51094"/>
    </source>
</evidence>
<keyword evidence="2" id="KW-0813">Transport</keyword>
<dbReference type="GO" id="GO:0015297">
    <property type="term" value="F:antiporter activity"/>
    <property type="evidence" value="ECO:0007669"/>
    <property type="project" value="UniProtKB-KW"/>
</dbReference>
<comment type="subcellular location">
    <subcellularLocation>
        <location evidence="1">Membrane</location>
        <topology evidence="1">Multi-pass membrane protein</topology>
    </subcellularLocation>
</comment>
<evidence type="ECO:0000256" key="4">
    <source>
        <dbReference type="ARBA" id="ARBA00022692"/>
    </source>
</evidence>
<proteinExistence type="predicted"/>
<keyword evidence="4 8" id="KW-0812">Transmembrane</keyword>
<dbReference type="InterPro" id="IPR038770">
    <property type="entry name" value="Na+/solute_symporter_sf"/>
</dbReference>
<evidence type="ECO:0000256" key="6">
    <source>
        <dbReference type="ARBA" id="ARBA00023065"/>
    </source>
</evidence>
<keyword evidence="6" id="KW-0406">Ion transport</keyword>
<keyword evidence="7 8" id="KW-0472">Membrane</keyword>
<gene>
    <name evidence="10" type="ORF">NATSA_06760</name>
</gene>
<dbReference type="InterPro" id="IPR002178">
    <property type="entry name" value="PTS_EIIA_type-2_dom"/>
</dbReference>
<dbReference type="PROSITE" id="PS51094">
    <property type="entry name" value="PTS_EIIA_TYPE_2"/>
    <property type="match status" value="1"/>
</dbReference>
<dbReference type="SUPFAM" id="SSF55804">
    <property type="entry name" value="Phoshotransferase/anion transport protein"/>
    <property type="match status" value="1"/>
</dbReference>
<dbReference type="PANTHER" id="PTHR43562">
    <property type="entry name" value="NAPA-TYPE SODIUM/HYDROGEN ANTIPORTER"/>
    <property type="match status" value="1"/>
</dbReference>
<feature type="transmembrane region" description="Helical" evidence="8">
    <location>
        <begin position="95"/>
        <end position="118"/>
    </location>
</feature>
<feature type="transmembrane region" description="Helical" evidence="8">
    <location>
        <begin position="124"/>
        <end position="143"/>
    </location>
</feature>
<feature type="transmembrane region" description="Helical" evidence="8">
    <location>
        <begin position="335"/>
        <end position="358"/>
    </location>
</feature>
<feature type="transmembrane region" description="Helical" evidence="8">
    <location>
        <begin position="273"/>
        <end position="291"/>
    </location>
</feature>
<evidence type="ECO:0000256" key="7">
    <source>
        <dbReference type="ARBA" id="ARBA00023136"/>
    </source>
</evidence>
<dbReference type="RefSeq" id="WP_210511258.1">
    <property type="nucleotide sequence ID" value="NZ_JAFIDN010000004.1"/>
</dbReference>
<accession>A0A8J7RSW9</accession>
<dbReference type="InterPro" id="IPR006016">
    <property type="entry name" value="UspA"/>
</dbReference>
<dbReference type="InterPro" id="IPR016152">
    <property type="entry name" value="PTrfase/Anion_transptr"/>
</dbReference>
<evidence type="ECO:0000256" key="3">
    <source>
        <dbReference type="ARBA" id="ARBA00022449"/>
    </source>
</evidence>
<feature type="transmembrane region" description="Helical" evidence="8">
    <location>
        <begin position="226"/>
        <end position="253"/>
    </location>
</feature>
<organism evidence="10 11">
    <name type="scientific">Natronogracilivirga saccharolytica</name>
    <dbReference type="NCBI Taxonomy" id="2812953"/>
    <lineage>
        <taxon>Bacteria</taxon>
        <taxon>Pseudomonadati</taxon>
        <taxon>Balneolota</taxon>
        <taxon>Balneolia</taxon>
        <taxon>Balneolales</taxon>
        <taxon>Cyclonatronaceae</taxon>
        <taxon>Natronogracilivirga</taxon>
    </lineage>
</organism>
<feature type="transmembrane region" description="Helical" evidence="8">
    <location>
        <begin position="155"/>
        <end position="179"/>
    </location>
</feature>
<dbReference type="Gene3D" id="1.20.1530.20">
    <property type="match status" value="1"/>
</dbReference>
<feature type="transmembrane region" description="Helical" evidence="8">
    <location>
        <begin position="15"/>
        <end position="32"/>
    </location>
</feature>
<evidence type="ECO:0000256" key="8">
    <source>
        <dbReference type="SAM" id="Phobius"/>
    </source>
</evidence>
<feature type="transmembrane region" description="Helical" evidence="8">
    <location>
        <begin position="365"/>
        <end position="384"/>
    </location>
</feature>
<feature type="transmembrane region" description="Helical" evidence="8">
    <location>
        <begin position="64"/>
        <end position="83"/>
    </location>
</feature>
<feature type="domain" description="PTS EIIA type-2" evidence="9">
    <location>
        <begin position="688"/>
        <end position="832"/>
    </location>
</feature>